<evidence type="ECO:0000256" key="3">
    <source>
        <dbReference type="ARBA" id="ARBA00022737"/>
    </source>
</evidence>
<dbReference type="Pfam" id="PF08154">
    <property type="entry name" value="NLE"/>
    <property type="match status" value="1"/>
</dbReference>
<reference evidence="7 8" key="1">
    <citation type="submission" date="2021-02" db="EMBL/GenBank/DDBJ databases">
        <title>Porcisia hertigi Genome sequencing and assembly.</title>
        <authorList>
            <person name="Almutairi H."/>
            <person name="Gatherer D."/>
        </authorList>
    </citation>
    <scope>NUCLEOTIDE SEQUENCE [LARGE SCALE GENOMIC DNA]</scope>
    <source>
        <strain evidence="7 8">C119</strain>
    </source>
</reference>
<organism evidence="7 8">
    <name type="scientific">Porcisia hertigi</name>
    <dbReference type="NCBI Taxonomy" id="2761500"/>
    <lineage>
        <taxon>Eukaryota</taxon>
        <taxon>Discoba</taxon>
        <taxon>Euglenozoa</taxon>
        <taxon>Kinetoplastea</taxon>
        <taxon>Metakinetoplastina</taxon>
        <taxon>Trypanosomatida</taxon>
        <taxon>Trypanosomatidae</taxon>
        <taxon>Leishmaniinae</taxon>
        <taxon>Porcisia</taxon>
    </lineage>
</organism>
<dbReference type="GeneID" id="94289834"/>
<dbReference type="PANTHER" id="PTHR22847">
    <property type="entry name" value="WD40 REPEAT PROTEIN"/>
    <property type="match status" value="1"/>
</dbReference>
<dbReference type="OrthoDB" id="10251381at2759"/>
<evidence type="ECO:0000256" key="2">
    <source>
        <dbReference type="ARBA" id="ARBA00022574"/>
    </source>
</evidence>
<dbReference type="SUPFAM" id="SSF50978">
    <property type="entry name" value="WD40 repeat-like"/>
    <property type="match status" value="1"/>
</dbReference>
<dbReference type="InterPro" id="IPR012972">
    <property type="entry name" value="NLE"/>
</dbReference>
<evidence type="ECO:0000313" key="8">
    <source>
        <dbReference type="Proteomes" id="UP000674318"/>
    </source>
</evidence>
<evidence type="ECO:0000256" key="1">
    <source>
        <dbReference type="ARBA" id="ARBA00004123"/>
    </source>
</evidence>
<dbReference type="Gene3D" id="2.130.10.10">
    <property type="entry name" value="YVTN repeat-like/Quinoprotein amine dehydrogenase"/>
    <property type="match status" value="3"/>
</dbReference>
<feature type="repeat" description="WD" evidence="5">
    <location>
        <begin position="108"/>
        <end position="142"/>
    </location>
</feature>
<feature type="repeat" description="WD" evidence="5">
    <location>
        <begin position="212"/>
        <end position="245"/>
    </location>
</feature>
<keyword evidence="2 5" id="KW-0853">WD repeat</keyword>
<gene>
    <name evidence="7" type="ORF">JKF63_03759</name>
</gene>
<comment type="subcellular location">
    <subcellularLocation>
        <location evidence="1">Nucleus</location>
    </subcellularLocation>
</comment>
<dbReference type="RefSeq" id="XP_067754963.1">
    <property type="nucleotide sequence ID" value="XM_067899757.1"/>
</dbReference>
<dbReference type="InterPro" id="IPR001680">
    <property type="entry name" value="WD40_rpt"/>
</dbReference>
<dbReference type="SMART" id="SM00320">
    <property type="entry name" value="WD40"/>
    <property type="match status" value="7"/>
</dbReference>
<evidence type="ECO:0000313" key="7">
    <source>
        <dbReference type="EMBL" id="KAG5497495.1"/>
    </source>
</evidence>
<comment type="caution">
    <text evidence="7">The sequence shown here is derived from an EMBL/GenBank/DDBJ whole genome shotgun (WGS) entry which is preliminary data.</text>
</comment>
<protein>
    <recommendedName>
        <fullName evidence="6">NLE domain-containing protein</fullName>
    </recommendedName>
</protein>
<name>A0A836L7C5_9TRYP</name>
<dbReference type="Proteomes" id="UP000674318">
    <property type="component" value="Unassembled WGS sequence"/>
</dbReference>
<keyword evidence="8" id="KW-1185">Reference proteome</keyword>
<dbReference type="EMBL" id="JAFJZO010000031">
    <property type="protein sequence ID" value="KAG5497495.1"/>
    <property type="molecule type" value="Genomic_DNA"/>
</dbReference>
<dbReference type="GO" id="GO:0005634">
    <property type="term" value="C:nucleus"/>
    <property type="evidence" value="ECO:0007669"/>
    <property type="project" value="UniProtKB-SubCell"/>
</dbReference>
<evidence type="ECO:0000256" key="5">
    <source>
        <dbReference type="PROSITE-ProRule" id="PRU00221"/>
    </source>
</evidence>
<dbReference type="PROSITE" id="PS50082">
    <property type="entry name" value="WD_REPEATS_2"/>
    <property type="match status" value="2"/>
</dbReference>
<proteinExistence type="predicted"/>
<evidence type="ECO:0000259" key="6">
    <source>
        <dbReference type="Pfam" id="PF08154"/>
    </source>
</evidence>
<dbReference type="KEGG" id="phet:94289834"/>
<evidence type="ECO:0000256" key="4">
    <source>
        <dbReference type="ARBA" id="ARBA00023242"/>
    </source>
</evidence>
<accession>A0A836L7C5</accession>
<dbReference type="InterPro" id="IPR036322">
    <property type="entry name" value="WD40_repeat_dom_sf"/>
</dbReference>
<dbReference type="InterPro" id="IPR015943">
    <property type="entry name" value="WD40/YVTN_repeat-like_dom_sf"/>
</dbReference>
<keyword evidence="3" id="KW-0677">Repeat</keyword>
<dbReference type="Pfam" id="PF00400">
    <property type="entry name" value="WD40"/>
    <property type="match status" value="2"/>
</dbReference>
<sequence length="448" mass="48619">MTTASRPAAVQATNGTHGGNAMVTFFTNTYSKLMPEQSFAVPLNVLPDGLNQLVQSVLGVEEQNFDFLYKDEYIGTTLLRFLQRRGISYEELLNIEYTPALQAKEGSLLPHDDWVSSVRAPYRNNAELLLTGAYDHCVRLWDGENCVALGSFHREAVKEVALHPVTPVSCKTSRKRSRLDGDFVFASASKDGSVAAWQLDSTNSRMQLLGSIQAHTDGVDSVAIAPGDGNLIATASWDTTVKVFSWEQIMGGDTVPSKKAPLVTFTDHSRPVLCTRFSAAHGAARLYSAGLDGHMKCLDTEKAQLQSQFKGDHPINSIAVKPAGSSTAADLLLSACTDNRARLFDTRQPGVVRTFSGPRQWLYSVVWLWDAQEGDADHSGSSLFAVASEDATVRVYDLRCTNTALLTLDAMHTDGVLDVTYVGQSVIASCGKDNKTKSFALGKEGLLS</sequence>
<dbReference type="GO" id="GO:1990234">
    <property type="term" value="C:transferase complex"/>
    <property type="evidence" value="ECO:0007669"/>
    <property type="project" value="UniProtKB-ARBA"/>
</dbReference>
<dbReference type="PANTHER" id="PTHR22847:SF637">
    <property type="entry name" value="WD REPEAT DOMAIN 5B"/>
    <property type="match status" value="1"/>
</dbReference>
<dbReference type="AlphaFoldDB" id="A0A836L7C5"/>
<keyword evidence="4" id="KW-0539">Nucleus</keyword>
<feature type="domain" description="NLE" evidence="6">
    <location>
        <begin position="22"/>
        <end position="82"/>
    </location>
</feature>